<sequence>MLEDSSGESENEPEGQDRSGEREDEPEGQDRSGEREDEPEGQDRSGEREDEPEGQDRSGERENEPEGEDSSGEREDEPEGEDSSGGRENEPEGEDSSGEREDEPEGEDSSGGSKQNEGIQEESSSGLNQVQGGFLVESVLKVSDSHQAKRYLVTSDELQRRCSPPESYSANTVVAYLRKAKGQKKKITEKLAELEVNPSKRTKLTSQCSKLCEDECKDLAGDIMFLAAKFIPQKRWVKPCLKKGMSMQLWSKPKTAGRL</sequence>
<proteinExistence type="predicted"/>
<dbReference type="Proteomes" id="UP001155660">
    <property type="component" value="Chromosome B8"/>
</dbReference>
<gene>
    <name evidence="3" type="primary">LOC109109455</name>
</gene>
<dbReference type="KEGG" id="ccar:109109455"/>
<reference evidence="3" key="1">
    <citation type="submission" date="2025-08" db="UniProtKB">
        <authorList>
            <consortium name="RefSeq"/>
        </authorList>
    </citation>
    <scope>IDENTIFICATION</scope>
    <source>
        <tissue evidence="3">Muscle</tissue>
    </source>
</reference>
<organism evidence="3">
    <name type="scientific">Cyprinus carpio</name>
    <name type="common">Common carp</name>
    <dbReference type="NCBI Taxonomy" id="7962"/>
    <lineage>
        <taxon>Eukaryota</taxon>
        <taxon>Metazoa</taxon>
        <taxon>Chordata</taxon>
        <taxon>Craniata</taxon>
        <taxon>Vertebrata</taxon>
        <taxon>Euteleostomi</taxon>
        <taxon>Actinopterygii</taxon>
        <taxon>Neopterygii</taxon>
        <taxon>Teleostei</taxon>
        <taxon>Ostariophysi</taxon>
        <taxon>Cypriniformes</taxon>
        <taxon>Cyprinidae</taxon>
        <taxon>Cyprininae</taxon>
        <taxon>Cyprinus</taxon>
    </lineage>
</organism>
<feature type="domain" description="Transcription factor AP-2 C-terminal" evidence="2">
    <location>
        <begin position="143"/>
        <end position="243"/>
    </location>
</feature>
<evidence type="ECO:0000313" key="3">
    <source>
        <dbReference type="RefSeq" id="XP_042585201.1"/>
    </source>
</evidence>
<feature type="compositionally biased region" description="Acidic residues" evidence="1">
    <location>
        <begin position="65"/>
        <end position="82"/>
    </location>
</feature>
<dbReference type="RefSeq" id="XP_042585201.1">
    <property type="nucleotide sequence ID" value="XM_042729267.1"/>
</dbReference>
<feature type="compositionally biased region" description="Basic and acidic residues" evidence="1">
    <location>
        <begin position="54"/>
        <end position="64"/>
    </location>
</feature>
<feature type="compositionally biased region" description="Polar residues" evidence="1">
    <location>
        <begin position="114"/>
        <end position="129"/>
    </location>
</feature>
<dbReference type="GeneID" id="109109455"/>
<feature type="region of interest" description="Disordered" evidence="1">
    <location>
        <begin position="1"/>
        <end position="129"/>
    </location>
</feature>
<dbReference type="InterPro" id="IPR013854">
    <property type="entry name" value="TF_AP2_C"/>
</dbReference>
<dbReference type="OrthoDB" id="8877779at2759"/>
<accession>A0A9R0A632</accession>
<dbReference type="AlphaFoldDB" id="A0A9R0A632"/>
<evidence type="ECO:0000256" key="1">
    <source>
        <dbReference type="SAM" id="MobiDB-lite"/>
    </source>
</evidence>
<feature type="compositionally biased region" description="Acidic residues" evidence="1">
    <location>
        <begin position="1"/>
        <end position="14"/>
    </location>
</feature>
<dbReference type="Pfam" id="PF03299">
    <property type="entry name" value="TF_AP-2"/>
    <property type="match status" value="1"/>
</dbReference>
<protein>
    <submittedName>
        <fullName evidence="3">Spore wall protein 2-like</fullName>
    </submittedName>
</protein>
<name>A0A9R0A632_CYPCA</name>
<evidence type="ECO:0000259" key="2">
    <source>
        <dbReference type="Pfam" id="PF03299"/>
    </source>
</evidence>
<feature type="compositionally biased region" description="Acidic residues" evidence="1">
    <location>
        <begin position="91"/>
        <end position="108"/>
    </location>
</feature>